<gene>
    <name evidence="1" type="ORF">V1477_008079</name>
</gene>
<evidence type="ECO:0000313" key="2">
    <source>
        <dbReference type="Proteomes" id="UP001607303"/>
    </source>
</evidence>
<protein>
    <submittedName>
        <fullName evidence="1">Uncharacterized protein</fullName>
    </submittedName>
</protein>
<dbReference type="AlphaFoldDB" id="A0ABD2CFY4"/>
<accession>A0ABD2CFY4</accession>
<organism evidence="1 2">
    <name type="scientific">Vespula maculifrons</name>
    <name type="common">Eastern yellow jacket</name>
    <name type="synonym">Wasp</name>
    <dbReference type="NCBI Taxonomy" id="7453"/>
    <lineage>
        <taxon>Eukaryota</taxon>
        <taxon>Metazoa</taxon>
        <taxon>Ecdysozoa</taxon>
        <taxon>Arthropoda</taxon>
        <taxon>Hexapoda</taxon>
        <taxon>Insecta</taxon>
        <taxon>Pterygota</taxon>
        <taxon>Neoptera</taxon>
        <taxon>Endopterygota</taxon>
        <taxon>Hymenoptera</taxon>
        <taxon>Apocrita</taxon>
        <taxon>Aculeata</taxon>
        <taxon>Vespoidea</taxon>
        <taxon>Vespidae</taxon>
        <taxon>Vespinae</taxon>
        <taxon>Vespula</taxon>
    </lineage>
</organism>
<dbReference type="Proteomes" id="UP001607303">
    <property type="component" value="Unassembled WGS sequence"/>
</dbReference>
<proteinExistence type="predicted"/>
<keyword evidence="2" id="KW-1185">Reference proteome</keyword>
<reference evidence="1 2" key="1">
    <citation type="journal article" date="2024" name="Ann. Entomol. Soc. Am.">
        <title>Genomic analyses of the southern and eastern yellowjacket wasps (Hymenoptera: Vespidae) reveal evolutionary signatures of social life.</title>
        <authorList>
            <person name="Catto M.A."/>
            <person name="Caine P.B."/>
            <person name="Orr S.E."/>
            <person name="Hunt B.G."/>
            <person name="Goodisman M.A.D."/>
        </authorList>
    </citation>
    <scope>NUCLEOTIDE SEQUENCE [LARGE SCALE GENOMIC DNA]</scope>
    <source>
        <strain evidence="1">232</strain>
        <tissue evidence="1">Head and thorax</tissue>
    </source>
</reference>
<evidence type="ECO:0000313" key="1">
    <source>
        <dbReference type="EMBL" id="KAL2743639.1"/>
    </source>
</evidence>
<name>A0ABD2CFY4_VESMC</name>
<comment type="caution">
    <text evidence="1">The sequence shown here is derived from an EMBL/GenBank/DDBJ whole genome shotgun (WGS) entry which is preliminary data.</text>
</comment>
<sequence>MKNDFVKISRFGEKYTEIVFLLLLTGKFSARNSNLMLAAMAIPIISYQNCAIDIDDTFDKGSNNLNWS</sequence>
<dbReference type="EMBL" id="JAYRBN010000055">
    <property type="protein sequence ID" value="KAL2743639.1"/>
    <property type="molecule type" value="Genomic_DNA"/>
</dbReference>